<keyword evidence="4 6" id="KW-1015">Disulfide bond</keyword>
<evidence type="ECO:0000256" key="6">
    <source>
        <dbReference type="PIRSR" id="PIRSR602157-2"/>
    </source>
</evidence>
<dbReference type="SUPFAM" id="SSF48239">
    <property type="entry name" value="Terpenoid cyclases/Protein prenyltransferases"/>
    <property type="match status" value="1"/>
</dbReference>
<dbReference type="InterPro" id="IPR008930">
    <property type="entry name" value="Terpenoid_cyclase/PrenylTrfase"/>
</dbReference>
<feature type="disulfide bond" evidence="7">
    <location>
        <begin position="38"/>
        <end position="50"/>
    </location>
</feature>
<dbReference type="PANTHER" id="PTHR10559">
    <property type="entry name" value="TRANSCOBALAMIN-1/GASTRIC INTRINSIC FACTOR"/>
    <property type="match status" value="1"/>
</dbReference>
<keyword evidence="10" id="KW-1185">Reference proteome</keyword>
<comment type="subcellular location">
    <subcellularLocation>
        <location evidence="1">Secreted</location>
    </subcellularLocation>
</comment>
<dbReference type="PROSITE" id="PS50068">
    <property type="entry name" value="LDLRA_2"/>
    <property type="match status" value="2"/>
</dbReference>
<feature type="binding site" evidence="5">
    <location>
        <begin position="466"/>
        <end position="467"/>
    </location>
    <ligand>
        <name>cyanocob(III)alamin</name>
        <dbReference type="ChEBI" id="CHEBI:17439"/>
    </ligand>
</feature>
<dbReference type="CDD" id="cd00112">
    <property type="entry name" value="LDLa"/>
    <property type="match status" value="2"/>
</dbReference>
<dbReference type="InterPro" id="IPR002157">
    <property type="entry name" value="Cbl-bd_prot"/>
</dbReference>
<gene>
    <name evidence="9" type="primary">AVEN_152307_1</name>
    <name evidence="9" type="ORF">NPIL_50781</name>
</gene>
<dbReference type="PRINTS" id="PR00261">
    <property type="entry name" value="LDLRECEPTOR"/>
</dbReference>
<feature type="signal peptide" evidence="8">
    <location>
        <begin position="1"/>
        <end position="23"/>
    </location>
</feature>
<evidence type="ECO:0000256" key="4">
    <source>
        <dbReference type="ARBA" id="ARBA00023157"/>
    </source>
</evidence>
<proteinExistence type="predicted"/>
<keyword evidence="5" id="KW-0170">Cobalt</keyword>
<comment type="caution">
    <text evidence="9">The sequence shown here is derived from an EMBL/GenBank/DDBJ whole genome shotgun (WGS) entry which is preliminary data.</text>
</comment>
<evidence type="ECO:0000256" key="8">
    <source>
        <dbReference type="SAM" id="SignalP"/>
    </source>
</evidence>
<dbReference type="SUPFAM" id="SSF57424">
    <property type="entry name" value="LDL receptor-like module"/>
    <property type="match status" value="2"/>
</dbReference>
<dbReference type="PROSITE" id="PS01209">
    <property type="entry name" value="LDLRA_1"/>
    <property type="match status" value="1"/>
</dbReference>
<dbReference type="GO" id="GO:0005615">
    <property type="term" value="C:extracellular space"/>
    <property type="evidence" value="ECO:0007669"/>
    <property type="project" value="TreeGrafter"/>
</dbReference>
<dbReference type="AlphaFoldDB" id="A0A8X6TSG3"/>
<dbReference type="Pfam" id="PF01122">
    <property type="entry name" value="Cobalamin_bind"/>
    <property type="match status" value="1"/>
</dbReference>
<feature type="disulfide bond" evidence="6">
    <location>
        <begin position="250"/>
        <end position="289"/>
    </location>
</feature>
<feature type="chain" id="PRO_5036443816" evidence="8">
    <location>
        <begin position="24"/>
        <end position="525"/>
    </location>
</feature>
<feature type="binding site" evidence="5">
    <location>
        <position position="278"/>
    </location>
    <ligand>
        <name>cyanocob(III)alamin</name>
        <dbReference type="ChEBI" id="CHEBI:17439"/>
    </ligand>
</feature>
<dbReference type="Gene3D" id="4.10.400.10">
    <property type="entry name" value="Low-density Lipoprotein Receptor"/>
    <property type="match status" value="2"/>
</dbReference>
<dbReference type="EMBL" id="BMAW01016819">
    <property type="protein sequence ID" value="GFT50960.1"/>
    <property type="molecule type" value="Genomic_DNA"/>
</dbReference>
<evidence type="ECO:0000313" key="9">
    <source>
        <dbReference type="EMBL" id="GFT50960.1"/>
    </source>
</evidence>
<evidence type="ECO:0000256" key="7">
    <source>
        <dbReference type="PROSITE-ProRule" id="PRU00124"/>
    </source>
</evidence>
<reference evidence="9" key="1">
    <citation type="submission" date="2020-08" db="EMBL/GenBank/DDBJ databases">
        <title>Multicomponent nature underlies the extraordinary mechanical properties of spider dragline silk.</title>
        <authorList>
            <person name="Kono N."/>
            <person name="Nakamura H."/>
            <person name="Mori M."/>
            <person name="Yoshida Y."/>
            <person name="Ohtoshi R."/>
            <person name="Malay A.D."/>
            <person name="Moran D.A.P."/>
            <person name="Tomita M."/>
            <person name="Numata K."/>
            <person name="Arakawa K."/>
        </authorList>
    </citation>
    <scope>NUCLEOTIDE SEQUENCE</scope>
</reference>
<feature type="binding site" evidence="5">
    <location>
        <begin position="483"/>
        <end position="485"/>
    </location>
    <ligand>
        <name>cyanocob(III)alamin</name>
        <dbReference type="ChEBI" id="CHEBI:17439"/>
    </ligand>
</feature>
<dbReference type="Gene3D" id="1.50.10.20">
    <property type="match status" value="1"/>
</dbReference>
<dbReference type="GO" id="GO:0031419">
    <property type="term" value="F:cobalamin binding"/>
    <property type="evidence" value="ECO:0007669"/>
    <property type="project" value="InterPro"/>
</dbReference>
<sequence>MRGFHSFTLIIAVFVVYLNPINAETLRQRIFGLNDEPCDFSEYQCLNNVCIRRNQLCDNRNDCGDNSDEQYCYHRDCPSHRAFLCHRQEYSKCIPKSWQCDGIEDCYGGRDEKECYEKKGRLVRGLLYKSAILAQNWTRMLRKKDFSVQKWGSDVERIAIALYLSNKTIFSGNDTLRDEIAYELSLGLLSRLALKQVEDISGTEIASYVNAFLVSCIDPRKFHVLDLVRELRKRADAQNYTNPSIMLALCNAGERITEQDVEKLTAVFWKAHEQFWTDAQALVILALSCAARQMHEVINLEKISDLTMELKKKQYRNGTVENLKTTALVMQALFASEHEADENNFDEEKALEQILHAQEDDGSFGNIMNTYYVLPVLNYKSLVNISSSHCKIPLIYEKEALKDLMNQVGEKKTIQYSLWIGNNRTIERTLTLNVPTNASFYRIMEFASVVDSKYRFKYNVRSGKPYIYSISEIQDDPENGMQWFLFETASDSEGDIKPITKSPADVVPNEKQHLVFWYKCTTWTS</sequence>
<dbReference type="PANTHER" id="PTHR10559:SF18">
    <property type="entry name" value="TRANSCOBALAMIN II"/>
    <property type="match status" value="1"/>
</dbReference>
<evidence type="ECO:0000256" key="1">
    <source>
        <dbReference type="ARBA" id="ARBA00004613"/>
    </source>
</evidence>
<name>A0A8X6TSG3_NEPPI</name>
<evidence type="ECO:0000256" key="2">
    <source>
        <dbReference type="ARBA" id="ARBA00022525"/>
    </source>
</evidence>
<evidence type="ECO:0000313" key="10">
    <source>
        <dbReference type="Proteomes" id="UP000887013"/>
    </source>
</evidence>
<dbReference type="InterPro" id="IPR051588">
    <property type="entry name" value="Cobalamin_Transport"/>
</dbReference>
<dbReference type="Pfam" id="PF00057">
    <property type="entry name" value="Ldl_recept_a"/>
    <property type="match status" value="2"/>
</dbReference>
<feature type="disulfide bond" evidence="7">
    <location>
        <begin position="57"/>
        <end position="72"/>
    </location>
</feature>
<dbReference type="InterPro" id="IPR023415">
    <property type="entry name" value="LDLR_class-A_CS"/>
</dbReference>
<protein>
    <submittedName>
        <fullName evidence="9">Uncharacterized protein</fullName>
    </submittedName>
</protein>
<comment type="caution">
    <text evidence="7">Lacks conserved residue(s) required for the propagation of feature annotation.</text>
</comment>
<dbReference type="OrthoDB" id="6418577at2759"/>
<dbReference type="Proteomes" id="UP000887013">
    <property type="component" value="Unassembled WGS sequence"/>
</dbReference>
<dbReference type="InterPro" id="IPR002172">
    <property type="entry name" value="LDrepeatLR_classA_rpt"/>
</dbReference>
<keyword evidence="2" id="KW-0964">Secreted</keyword>
<keyword evidence="3 8" id="KW-0732">Signal</keyword>
<accession>A0A8X6TSG3</accession>
<dbReference type="GO" id="GO:0015889">
    <property type="term" value="P:cobalamin transport"/>
    <property type="evidence" value="ECO:0007669"/>
    <property type="project" value="InterPro"/>
</dbReference>
<dbReference type="Gene3D" id="2.170.130.30">
    <property type="match status" value="1"/>
</dbReference>
<feature type="binding site" evidence="5">
    <location>
        <position position="322"/>
    </location>
    <ligand>
        <name>cyanocob(III)alamin</name>
        <dbReference type="ChEBI" id="CHEBI:17439"/>
    </ligand>
</feature>
<feature type="disulfide bond" evidence="7">
    <location>
        <begin position="45"/>
        <end position="63"/>
    </location>
</feature>
<evidence type="ECO:0000256" key="3">
    <source>
        <dbReference type="ARBA" id="ARBA00022729"/>
    </source>
</evidence>
<organism evidence="9 10">
    <name type="scientific">Nephila pilipes</name>
    <name type="common">Giant wood spider</name>
    <name type="synonym">Nephila maculata</name>
    <dbReference type="NCBI Taxonomy" id="299642"/>
    <lineage>
        <taxon>Eukaryota</taxon>
        <taxon>Metazoa</taxon>
        <taxon>Ecdysozoa</taxon>
        <taxon>Arthropoda</taxon>
        <taxon>Chelicerata</taxon>
        <taxon>Arachnida</taxon>
        <taxon>Araneae</taxon>
        <taxon>Araneomorphae</taxon>
        <taxon>Entelegynae</taxon>
        <taxon>Araneoidea</taxon>
        <taxon>Nephilidae</taxon>
        <taxon>Nephila</taxon>
    </lineage>
</organism>
<evidence type="ECO:0000256" key="5">
    <source>
        <dbReference type="PIRSR" id="PIRSR602157-1"/>
    </source>
</evidence>
<feature type="disulfide bond" evidence="7">
    <location>
        <begin position="100"/>
        <end position="115"/>
    </location>
</feature>
<dbReference type="SMART" id="SM00192">
    <property type="entry name" value="LDLa"/>
    <property type="match status" value="2"/>
</dbReference>
<dbReference type="InterPro" id="IPR036055">
    <property type="entry name" value="LDL_receptor-like_sf"/>
</dbReference>